<keyword evidence="11 15" id="KW-0411">Iron-sulfur</keyword>
<dbReference type="EC" id="1.3.98.3" evidence="15"/>
<dbReference type="InterPro" id="IPR004558">
    <property type="entry name" value="Coprogen_oxidase_HemN"/>
</dbReference>
<dbReference type="SFLD" id="SFLDG01065">
    <property type="entry name" value="anaerobic_coproporphyrinogen-I"/>
    <property type="match status" value="1"/>
</dbReference>
<evidence type="ECO:0000256" key="16">
    <source>
        <dbReference type="PIRSR" id="PIRSR000167-1"/>
    </source>
</evidence>
<dbReference type="InterPro" id="IPR006638">
    <property type="entry name" value="Elp3/MiaA/NifB-like_rSAM"/>
</dbReference>
<dbReference type="FunFam" id="3.80.30.20:FF:000012">
    <property type="entry name" value="Coproporphyrinogen-III oxidase"/>
    <property type="match status" value="1"/>
</dbReference>
<dbReference type="SFLD" id="SFLDG01082">
    <property type="entry name" value="B12-binding_domain_containing"/>
    <property type="match status" value="1"/>
</dbReference>
<keyword evidence="12 15" id="KW-0627">Porphyrin biosynthesis</keyword>
<comment type="catalytic activity">
    <reaction evidence="13 15">
        <text>coproporphyrinogen III + 2 S-adenosyl-L-methionine = protoporphyrinogen IX + 2 5'-deoxyadenosine + 2 L-methionine + 2 CO2</text>
        <dbReference type="Rhea" id="RHEA:15425"/>
        <dbReference type="ChEBI" id="CHEBI:16526"/>
        <dbReference type="ChEBI" id="CHEBI:17319"/>
        <dbReference type="ChEBI" id="CHEBI:57307"/>
        <dbReference type="ChEBI" id="CHEBI:57309"/>
        <dbReference type="ChEBI" id="CHEBI:57844"/>
        <dbReference type="ChEBI" id="CHEBI:59789"/>
        <dbReference type="EC" id="1.3.98.3"/>
    </reaction>
</comment>
<evidence type="ECO:0000256" key="15">
    <source>
        <dbReference type="PIRNR" id="PIRNR000167"/>
    </source>
</evidence>
<dbReference type="PROSITE" id="PS51918">
    <property type="entry name" value="RADICAL_SAM"/>
    <property type="match status" value="1"/>
</dbReference>
<dbReference type="InterPro" id="IPR007197">
    <property type="entry name" value="rSAM"/>
</dbReference>
<evidence type="ECO:0000256" key="13">
    <source>
        <dbReference type="ARBA" id="ARBA00048321"/>
    </source>
</evidence>
<dbReference type="GO" id="GO:0046872">
    <property type="term" value="F:metal ion binding"/>
    <property type="evidence" value="ECO:0007669"/>
    <property type="project" value="UniProtKB-KW"/>
</dbReference>
<feature type="binding site" evidence="16">
    <location>
        <position position="117"/>
    </location>
    <ligand>
        <name>S-adenosyl-L-methionine</name>
        <dbReference type="ChEBI" id="CHEBI:59789"/>
        <label>1</label>
    </ligand>
</feature>
<name>A0A1U7H398_9CYAN</name>
<feature type="binding site" evidence="17">
    <location>
        <position position="66"/>
    </location>
    <ligand>
        <name>[4Fe-4S] cluster</name>
        <dbReference type="ChEBI" id="CHEBI:49883"/>
        <note>4Fe-4S-S-AdoMet</note>
    </ligand>
</feature>
<proteinExistence type="inferred from homology"/>
<keyword evidence="9 15" id="KW-0560">Oxidoreductase</keyword>
<dbReference type="InterPro" id="IPR023404">
    <property type="entry name" value="rSAM_horseshoe"/>
</dbReference>
<gene>
    <name evidence="19" type="ORF">NIES592_05740</name>
</gene>
<evidence type="ECO:0000256" key="4">
    <source>
        <dbReference type="ARBA" id="ARBA00011245"/>
    </source>
</evidence>
<comment type="subcellular location">
    <subcellularLocation>
        <location evidence="1 15">Cytoplasm</location>
    </subcellularLocation>
</comment>
<feature type="binding site" evidence="16">
    <location>
        <position position="334"/>
    </location>
    <ligand>
        <name>S-adenosyl-L-methionine</name>
        <dbReference type="ChEBI" id="CHEBI:59789"/>
        <label>1</label>
    </ligand>
</feature>
<dbReference type="EMBL" id="MRCA01000002">
    <property type="protein sequence ID" value="OKH15593.1"/>
    <property type="molecule type" value="Genomic_DNA"/>
</dbReference>
<evidence type="ECO:0000256" key="12">
    <source>
        <dbReference type="ARBA" id="ARBA00023244"/>
    </source>
</evidence>
<evidence type="ECO:0000256" key="3">
    <source>
        <dbReference type="ARBA" id="ARBA00005493"/>
    </source>
</evidence>
<evidence type="ECO:0000313" key="19">
    <source>
        <dbReference type="EMBL" id="OKH15593.1"/>
    </source>
</evidence>
<comment type="function">
    <text evidence="14">Involved in the heme and chlorophyll biosynthesis. Catalyzes the anaerobic oxidative decarboxylation of propionate groups of rings A and B of coproporphyrinogen III to yield the vinyl groups in protoporphyrinogen IX.</text>
</comment>
<dbReference type="GO" id="GO:0051989">
    <property type="term" value="F:coproporphyrinogen dehydrogenase activity"/>
    <property type="evidence" value="ECO:0007669"/>
    <property type="project" value="UniProtKB-EC"/>
</dbReference>
<feature type="binding site" evidence="16">
    <location>
        <position position="150"/>
    </location>
    <ligand>
        <name>S-adenosyl-L-methionine</name>
        <dbReference type="ChEBI" id="CHEBI:59789"/>
        <label>1</label>
    </ligand>
</feature>
<dbReference type="SFLD" id="SFLDS00029">
    <property type="entry name" value="Radical_SAM"/>
    <property type="match status" value="1"/>
</dbReference>
<evidence type="ECO:0000256" key="6">
    <source>
        <dbReference type="ARBA" id="ARBA00022490"/>
    </source>
</evidence>
<evidence type="ECO:0000256" key="2">
    <source>
        <dbReference type="ARBA" id="ARBA00004785"/>
    </source>
</evidence>
<dbReference type="SMART" id="SM00729">
    <property type="entry name" value="Elp3"/>
    <property type="match status" value="1"/>
</dbReference>
<dbReference type="NCBIfam" id="TIGR00538">
    <property type="entry name" value="hemN"/>
    <property type="match status" value="1"/>
</dbReference>
<dbReference type="AlphaFoldDB" id="A0A1U7H398"/>
<feature type="domain" description="Radical SAM core" evidence="18">
    <location>
        <begin position="51"/>
        <end position="285"/>
    </location>
</feature>
<evidence type="ECO:0000256" key="1">
    <source>
        <dbReference type="ARBA" id="ARBA00004496"/>
    </source>
</evidence>
<feature type="binding site" evidence="16">
    <location>
        <position position="214"/>
    </location>
    <ligand>
        <name>S-adenosyl-L-methionine</name>
        <dbReference type="ChEBI" id="CHEBI:59789"/>
        <label>2</label>
    </ligand>
</feature>
<dbReference type="GO" id="GO:0006782">
    <property type="term" value="P:protoporphyrinogen IX biosynthetic process"/>
    <property type="evidence" value="ECO:0007669"/>
    <property type="project" value="UniProtKB-UniPathway"/>
</dbReference>
<feature type="binding site" evidence="16">
    <location>
        <position position="177"/>
    </location>
    <ligand>
        <name>S-adenosyl-L-methionine</name>
        <dbReference type="ChEBI" id="CHEBI:59789"/>
        <label>2</label>
    </ligand>
</feature>
<dbReference type="InterPro" id="IPR010723">
    <property type="entry name" value="HemN_C"/>
</dbReference>
<feature type="binding site" evidence="16">
    <location>
        <begin position="118"/>
        <end position="119"/>
    </location>
    <ligand>
        <name>S-adenosyl-L-methionine</name>
        <dbReference type="ChEBI" id="CHEBI:59789"/>
        <label>2</label>
    </ligand>
</feature>
<comment type="cofactor">
    <cofactor evidence="15 17">
        <name>[4Fe-4S] cluster</name>
        <dbReference type="ChEBI" id="CHEBI:49883"/>
    </cofactor>
    <text evidence="15 17">Binds 1 [4Fe-4S] cluster. The cluster is coordinated with 3 cysteines and an exchangeable S-adenosyl-L-methionine.</text>
</comment>
<keyword evidence="8 15" id="KW-0479">Metal-binding</keyword>
<dbReference type="OrthoDB" id="9808022at2"/>
<dbReference type="PANTHER" id="PTHR13932:SF6">
    <property type="entry name" value="OXYGEN-INDEPENDENT COPROPORPHYRINOGEN III OXIDASE"/>
    <property type="match status" value="1"/>
</dbReference>
<feature type="binding site" evidence="16">
    <location>
        <position position="189"/>
    </location>
    <ligand>
        <name>S-adenosyl-L-methionine</name>
        <dbReference type="ChEBI" id="CHEBI:59789"/>
        <label>2</label>
    </ligand>
</feature>
<evidence type="ECO:0000256" key="14">
    <source>
        <dbReference type="ARBA" id="ARBA00058980"/>
    </source>
</evidence>
<comment type="caution">
    <text evidence="19">The sequence shown here is derived from an EMBL/GenBank/DDBJ whole genome shotgun (WGS) entry which is preliminary data.</text>
</comment>
<evidence type="ECO:0000259" key="18">
    <source>
        <dbReference type="PROSITE" id="PS51918"/>
    </source>
</evidence>
<organism evidence="19 20">
    <name type="scientific">Fischerella major NIES-592</name>
    <dbReference type="NCBI Taxonomy" id="210994"/>
    <lineage>
        <taxon>Bacteria</taxon>
        <taxon>Bacillati</taxon>
        <taxon>Cyanobacteriota</taxon>
        <taxon>Cyanophyceae</taxon>
        <taxon>Nostocales</taxon>
        <taxon>Hapalosiphonaceae</taxon>
        <taxon>Fischerella</taxon>
    </lineage>
</organism>
<accession>A0A1U7H398</accession>
<dbReference type="FunFam" id="1.10.10.920:FF:000002">
    <property type="entry name" value="Coproporphyrinogen-III oxidase"/>
    <property type="match status" value="1"/>
</dbReference>
<dbReference type="Gene3D" id="1.10.10.920">
    <property type="match status" value="1"/>
</dbReference>
<dbReference type="GO" id="GO:0051539">
    <property type="term" value="F:4 iron, 4 sulfur cluster binding"/>
    <property type="evidence" value="ECO:0007669"/>
    <property type="project" value="UniProtKB-KW"/>
</dbReference>
<keyword evidence="5 15" id="KW-0004">4Fe-4S</keyword>
<keyword evidence="10 15" id="KW-0408">Iron</keyword>
<dbReference type="GO" id="GO:0005737">
    <property type="term" value="C:cytoplasm"/>
    <property type="evidence" value="ECO:0007669"/>
    <property type="project" value="UniProtKB-SubCell"/>
</dbReference>
<dbReference type="InterPro" id="IPR034505">
    <property type="entry name" value="Coproporphyrinogen-III_oxidase"/>
</dbReference>
<feature type="binding site" evidence="16">
    <location>
        <position position="248"/>
    </location>
    <ligand>
        <name>S-adenosyl-L-methionine</name>
        <dbReference type="ChEBI" id="CHEBI:59789"/>
        <label>2</label>
    </ligand>
</feature>
<reference evidence="19 20" key="1">
    <citation type="submission" date="2016-11" db="EMBL/GenBank/DDBJ databases">
        <title>Draft Genome Sequences of Nine Cyanobacterial Strains from Diverse Habitats.</title>
        <authorList>
            <person name="Zhu T."/>
            <person name="Hou S."/>
            <person name="Lu X."/>
            <person name="Hess W.R."/>
        </authorList>
    </citation>
    <scope>NUCLEOTIDE SEQUENCE [LARGE SCALE GENOMIC DNA]</scope>
    <source>
        <strain evidence="19 20">NIES-592</strain>
    </source>
</reference>
<evidence type="ECO:0000256" key="8">
    <source>
        <dbReference type="ARBA" id="ARBA00022723"/>
    </source>
</evidence>
<dbReference type="SUPFAM" id="SSF102114">
    <property type="entry name" value="Radical SAM enzymes"/>
    <property type="match status" value="1"/>
</dbReference>
<dbReference type="GO" id="GO:0004109">
    <property type="term" value="F:coproporphyrinogen oxidase activity"/>
    <property type="evidence" value="ECO:0007669"/>
    <property type="project" value="InterPro"/>
</dbReference>
<keyword evidence="20" id="KW-1185">Reference proteome</keyword>
<evidence type="ECO:0000256" key="10">
    <source>
        <dbReference type="ARBA" id="ARBA00023004"/>
    </source>
</evidence>
<comment type="subunit">
    <text evidence="4">Monomer.</text>
</comment>
<feature type="binding site" evidence="16">
    <location>
        <position position="60"/>
    </location>
    <ligand>
        <name>S-adenosyl-L-methionine</name>
        <dbReference type="ChEBI" id="CHEBI:59789"/>
        <label>1</label>
    </ligand>
</feature>
<evidence type="ECO:0000256" key="5">
    <source>
        <dbReference type="ARBA" id="ARBA00022485"/>
    </source>
</evidence>
<comment type="pathway">
    <text evidence="2 15">Porphyrin-containing compound metabolism; protoporphyrin-IX biosynthesis; protoporphyrinogen-IX from coproporphyrinogen-III (AdoMet route): step 1/1.</text>
</comment>
<evidence type="ECO:0000256" key="17">
    <source>
        <dbReference type="PIRSR" id="PIRSR000167-2"/>
    </source>
</evidence>
<dbReference type="InterPro" id="IPR058240">
    <property type="entry name" value="rSAM_sf"/>
</dbReference>
<feature type="binding site" evidence="17">
    <location>
        <position position="70"/>
    </location>
    <ligand>
        <name>[4Fe-4S] cluster</name>
        <dbReference type="ChEBI" id="CHEBI:49883"/>
        <note>4Fe-4S-S-AdoMet</note>
    </ligand>
</feature>
<evidence type="ECO:0000256" key="9">
    <source>
        <dbReference type="ARBA" id="ARBA00023002"/>
    </source>
</evidence>
<dbReference type="UniPathway" id="UPA00251">
    <property type="reaction ID" value="UER00323"/>
</dbReference>
<keyword evidence="7 15" id="KW-0949">S-adenosyl-L-methionine</keyword>
<evidence type="ECO:0000313" key="20">
    <source>
        <dbReference type="Proteomes" id="UP000186391"/>
    </source>
</evidence>
<dbReference type="PANTHER" id="PTHR13932">
    <property type="entry name" value="COPROPORPHYRINIGEN III OXIDASE"/>
    <property type="match status" value="1"/>
</dbReference>
<dbReference type="RefSeq" id="WP_073555173.1">
    <property type="nucleotide sequence ID" value="NZ_MRCA01000002.1"/>
</dbReference>
<dbReference type="Proteomes" id="UP000186391">
    <property type="component" value="Unassembled WGS sequence"/>
</dbReference>
<dbReference type="Pfam" id="PF04055">
    <property type="entry name" value="Radical_SAM"/>
    <property type="match status" value="1"/>
</dbReference>
<feature type="binding site" evidence="17">
    <location>
        <position position="73"/>
    </location>
    <ligand>
        <name>[4Fe-4S] cluster</name>
        <dbReference type="ChEBI" id="CHEBI:49883"/>
        <note>4Fe-4S-S-AdoMet</note>
    </ligand>
</feature>
<evidence type="ECO:0000256" key="7">
    <source>
        <dbReference type="ARBA" id="ARBA00022691"/>
    </source>
</evidence>
<dbReference type="Gene3D" id="3.80.30.20">
    <property type="entry name" value="tm_1862 like domain"/>
    <property type="match status" value="1"/>
</dbReference>
<dbReference type="PIRSF" id="PIRSF000167">
    <property type="entry name" value="HemN"/>
    <property type="match status" value="1"/>
</dbReference>
<comment type="similarity">
    <text evidence="3 15">Belongs to the anaerobic coproporphyrinogen-III oxidase family.</text>
</comment>
<protein>
    <recommendedName>
        <fullName evidence="15">Coproporphyrinogen-III oxidase</fullName>
        <ecNumber evidence="15">1.3.98.3</ecNumber>
    </recommendedName>
</protein>
<keyword evidence="6 15" id="KW-0963">Cytoplasm</keyword>
<sequence length="465" mass="53946">MKVLPQTVRFDADLLRKYDQPLPRYTSYPPATELTEDFAEVDFRAAIAIGNYKKTPLSLYCHIPFCESACYFCGCNTVITQQKLVAERYLDYLTRNIRQVAAFIDSDRAVGQLHWGGGTPNYLSLSQVETLWNTLSEHFKFDDHAEISIEVNPRSLDREYLFFLKDLGFNRISFGIQDFNPQVQEAVNRIQPEAMLFQVMDWMRDAGFTSINVDLIYGLPYQNLETFRNTVHKTIQLHPDRIAVFNFAYVPWLKPVQRRIPQEALPPASEKLNILQMTIEELSTNGYVFIGMDHFAKPNDELAIAQQNGQLHRNFQGYTTKPESDLFGFGMTSITMLHDVYVQNHKHLKSYYRAIDTDKLPIEKGVKLDRDDIIRRTVIMELMCQFRLSLSEIAEKYHLNFDDDFVEYFANERLQLRLLEADGLIRLSPNQIEVTPTGRLLIRNIAAVFDRYLRNRAMSGFSKAI</sequence>
<dbReference type="Pfam" id="PF06969">
    <property type="entry name" value="HemN_C"/>
    <property type="match status" value="1"/>
</dbReference>
<feature type="binding site" evidence="16">
    <location>
        <begin position="72"/>
        <end position="74"/>
    </location>
    <ligand>
        <name>S-adenosyl-L-methionine</name>
        <dbReference type="ChEBI" id="CHEBI:59789"/>
        <label>2</label>
    </ligand>
</feature>
<evidence type="ECO:0000256" key="11">
    <source>
        <dbReference type="ARBA" id="ARBA00023014"/>
    </source>
</evidence>